<dbReference type="RefSeq" id="WP_184155824.1">
    <property type="nucleotide sequence ID" value="NZ_JACHKA010000001.1"/>
</dbReference>
<reference evidence="2 3" key="1">
    <citation type="submission" date="2020-08" db="EMBL/GenBank/DDBJ databases">
        <title>Exploring microbial biodiversity for novel pathways involved in the catabolism of aromatic compounds derived from lignin.</title>
        <authorList>
            <person name="Elkins J."/>
        </authorList>
    </citation>
    <scope>NUCLEOTIDE SEQUENCE [LARGE SCALE GENOMIC DNA]</scope>
    <source>
        <strain evidence="2 3">B1D3A</strain>
    </source>
</reference>
<dbReference type="EMBL" id="JACHKA010000001">
    <property type="protein sequence ID" value="MBB5987341.1"/>
    <property type="molecule type" value="Genomic_DNA"/>
</dbReference>
<dbReference type="Pfam" id="PF14491">
    <property type="entry name" value="DUF4435"/>
    <property type="match status" value="1"/>
</dbReference>
<evidence type="ECO:0000313" key="3">
    <source>
        <dbReference type="Proteomes" id="UP001138540"/>
    </source>
</evidence>
<gene>
    <name evidence="2" type="ORF">HNP60_003315</name>
</gene>
<keyword evidence="3" id="KW-1185">Reference proteome</keyword>
<accession>A0ABR6NJ97</accession>
<organism evidence="2 3">
    <name type="scientific">Sphingobium lignivorans</name>
    <dbReference type="NCBI Taxonomy" id="2735886"/>
    <lineage>
        <taxon>Bacteria</taxon>
        <taxon>Pseudomonadati</taxon>
        <taxon>Pseudomonadota</taxon>
        <taxon>Alphaproteobacteria</taxon>
        <taxon>Sphingomonadales</taxon>
        <taxon>Sphingomonadaceae</taxon>
        <taxon>Sphingobium</taxon>
    </lineage>
</organism>
<protein>
    <recommendedName>
        <fullName evidence="1">DUF4435 domain-containing protein</fullName>
    </recommendedName>
</protein>
<evidence type="ECO:0000313" key="2">
    <source>
        <dbReference type="EMBL" id="MBB5987341.1"/>
    </source>
</evidence>
<evidence type="ECO:0000259" key="1">
    <source>
        <dbReference type="Pfam" id="PF14491"/>
    </source>
</evidence>
<name>A0ABR6NJ97_9SPHN</name>
<comment type="caution">
    <text evidence="2">The sequence shown here is derived from an EMBL/GenBank/DDBJ whole genome shotgun (WGS) entry which is preliminary data.</text>
</comment>
<feature type="domain" description="DUF4435" evidence="1">
    <location>
        <begin position="36"/>
        <end position="193"/>
    </location>
</feature>
<proteinExistence type="predicted"/>
<dbReference type="InterPro" id="IPR029492">
    <property type="entry name" value="DUF4435"/>
</dbReference>
<dbReference type="Proteomes" id="UP001138540">
    <property type="component" value="Unassembled WGS sequence"/>
</dbReference>
<sequence>MSMLNIHAEALSSVNEAFHTFLLKYRRQGEAVYGVVEGKDDPLFYRTAIERFLPEGWKIEIFVAGNRQKVIDFFNWIDWSKYSRRRIAFFIDRDLADYGLCVLPDELNIYVTDHYSIENHIFTFETFWRVLIDAYNVADATPDDEAQIRNAFTAGLIRYKNSLLPIMAQILAWRRAGVRANIGNLDLSALFSFQNGMLILNPDYEAEESRLAHLSNCCGAEISDDEDLQDARAIFESVPHYLDLVRGKYLTWFFASILRNVHQSISQFVPSYNQPPKTRLPVGATNVMVLAGPRARIPVSLRQFIDRTFLAIDTTQAE</sequence>